<keyword evidence="3" id="KW-1185">Reference proteome</keyword>
<dbReference type="PANTHER" id="PTHR35841">
    <property type="entry name" value="PHOSPHONATES-BINDING PERIPLASMIC PROTEIN"/>
    <property type="match status" value="1"/>
</dbReference>
<dbReference type="Gene3D" id="3.40.190.10">
    <property type="entry name" value="Periplasmic binding protein-like II"/>
    <property type="match status" value="2"/>
</dbReference>
<dbReference type="Proteomes" id="UP001477870">
    <property type="component" value="Unassembled WGS sequence"/>
</dbReference>
<organism evidence="2 3">
    <name type="scientific">Ahrensia kielensis</name>
    <dbReference type="NCBI Taxonomy" id="76980"/>
    <lineage>
        <taxon>Bacteria</taxon>
        <taxon>Pseudomonadati</taxon>
        <taxon>Pseudomonadota</taxon>
        <taxon>Alphaproteobacteria</taxon>
        <taxon>Hyphomicrobiales</taxon>
        <taxon>Ahrensiaceae</taxon>
        <taxon>Ahrensia</taxon>
    </lineage>
</organism>
<sequence>MSKAVSLSLLAAGLSSSPVLADWRSDMGVFRVGISAVEGEALRAGTFDEFRKLLAETLNMPVEIFQANDASTLIDAMASSRIEYAILPAAGYATLDIFCSCVLPIAAPIAENGSDAARSVFITDQNRIATLEDVSGRRIAVGPPASLSGFMLPYAFFQASGKSLENSGAIIVETTSQAEAAKLFHDGEVDGFFAWESATLGSEKTYKNEFLNAVDENSDLRPVILWRSEPVRYGPHVVRNNLPKEAVDALSSALLSMNEKAPLAYDAVSPELAGGMQKVSRDDYNVVSKMVRTLAEK</sequence>
<dbReference type="Pfam" id="PF12974">
    <property type="entry name" value="Phosphonate-bd"/>
    <property type="match status" value="1"/>
</dbReference>
<dbReference type="RefSeq" id="WP_342849059.1">
    <property type="nucleotide sequence ID" value="NZ_JBBMQO010000008.1"/>
</dbReference>
<gene>
    <name evidence="2" type="ORF">WNY59_14735</name>
</gene>
<reference evidence="2 3" key="1">
    <citation type="submission" date="2024-03" db="EMBL/GenBank/DDBJ databases">
        <title>Community enrichment and isolation of bacterial strains for fucoidan degradation.</title>
        <authorList>
            <person name="Sichert A."/>
        </authorList>
    </citation>
    <scope>NUCLEOTIDE SEQUENCE [LARGE SCALE GENOMIC DNA]</scope>
    <source>
        <strain evidence="2 3">AS62</strain>
    </source>
</reference>
<name>A0ABU9T9P3_9HYPH</name>
<evidence type="ECO:0000313" key="2">
    <source>
        <dbReference type="EMBL" id="MEM5502846.1"/>
    </source>
</evidence>
<evidence type="ECO:0000256" key="1">
    <source>
        <dbReference type="SAM" id="SignalP"/>
    </source>
</evidence>
<protein>
    <submittedName>
        <fullName evidence="2">PhnD/SsuA/transferrin family substrate-binding protein</fullName>
    </submittedName>
</protein>
<dbReference type="EMBL" id="JBBMQO010000008">
    <property type="protein sequence ID" value="MEM5502846.1"/>
    <property type="molecule type" value="Genomic_DNA"/>
</dbReference>
<feature type="chain" id="PRO_5045689348" evidence="1">
    <location>
        <begin position="22"/>
        <end position="297"/>
    </location>
</feature>
<dbReference type="SUPFAM" id="SSF53850">
    <property type="entry name" value="Periplasmic binding protein-like II"/>
    <property type="match status" value="1"/>
</dbReference>
<keyword evidence="1" id="KW-0732">Signal</keyword>
<evidence type="ECO:0000313" key="3">
    <source>
        <dbReference type="Proteomes" id="UP001477870"/>
    </source>
</evidence>
<accession>A0ABU9T9P3</accession>
<feature type="signal peptide" evidence="1">
    <location>
        <begin position="1"/>
        <end position="21"/>
    </location>
</feature>
<comment type="caution">
    <text evidence="2">The sequence shown here is derived from an EMBL/GenBank/DDBJ whole genome shotgun (WGS) entry which is preliminary data.</text>
</comment>
<proteinExistence type="predicted"/>
<dbReference type="PANTHER" id="PTHR35841:SF1">
    <property type="entry name" value="PHOSPHONATES-BINDING PERIPLASMIC PROTEIN"/>
    <property type="match status" value="1"/>
</dbReference>